<dbReference type="GO" id="GO:1990281">
    <property type="term" value="C:efflux pump complex"/>
    <property type="evidence" value="ECO:0007669"/>
    <property type="project" value="TreeGrafter"/>
</dbReference>
<evidence type="ECO:0000256" key="10">
    <source>
        <dbReference type="SAM" id="SignalP"/>
    </source>
</evidence>
<evidence type="ECO:0000256" key="1">
    <source>
        <dbReference type="ARBA" id="ARBA00004442"/>
    </source>
</evidence>
<dbReference type="Gene3D" id="1.20.1600.10">
    <property type="entry name" value="Outer membrane efflux proteins (OEP)"/>
    <property type="match status" value="1"/>
</dbReference>
<organism evidence="11 12">
    <name type="scientific">Melaminivora suipulveris</name>
    <dbReference type="NCBI Taxonomy" id="2109913"/>
    <lineage>
        <taxon>Bacteria</taxon>
        <taxon>Pseudomonadati</taxon>
        <taxon>Pseudomonadota</taxon>
        <taxon>Betaproteobacteria</taxon>
        <taxon>Burkholderiales</taxon>
        <taxon>Comamonadaceae</taxon>
        <taxon>Melaminivora</taxon>
    </lineage>
</organism>
<dbReference type="PANTHER" id="PTHR30026:SF20">
    <property type="entry name" value="OUTER MEMBRANE PROTEIN TOLC"/>
    <property type="match status" value="1"/>
</dbReference>
<evidence type="ECO:0000256" key="9">
    <source>
        <dbReference type="SAM" id="MobiDB-lite"/>
    </source>
</evidence>
<keyword evidence="10" id="KW-0732">Signal</keyword>
<sequence>MPALPPSSRALSALALAAGLTLAGAMPRPALATELLAAWAGAEQHDPELAVARAARAGARPLLEQAAALWRPGVQLVASAGAASHDSDTRGAHFAAPGMGENDGVDFSTSVHGGTATRWALQASQPLYHPQRRVQQQQLRLQADAAELQWQAAHQQAMLRTAERYLDAALAQQALQLTRQQLQAVQRALEEAQERFRIGDAPITDTHEAGARLAALQAQELAAQVALQVKLRLLADTTGLPPETLRPQLPAAAPTATAASAATALPLAHWQQQAEDANPGIRLRRLAQELARAEADKHSARAAPSVELVAQAGQERLHGSGDFGRARNSASSASVGVQLTVPLYTGGMREARQEQALRQLGQAQAQVDSTRQQVASQTHAAWLGLSAGAQRVQALDQALKASQSRLDATRTGREAGDRTLLDWLNAQNDAAATELALSQARGDLLLGGLRLALLAGQLDEQRLRMASQALAASSTAEAAAHAATGSAQKKTSEKQ</sequence>
<keyword evidence="5" id="KW-0812">Transmembrane</keyword>
<feature type="compositionally biased region" description="Low complexity" evidence="9">
    <location>
        <begin position="474"/>
        <end position="487"/>
    </location>
</feature>
<evidence type="ECO:0000256" key="8">
    <source>
        <dbReference type="SAM" id="Coils"/>
    </source>
</evidence>
<keyword evidence="6" id="KW-0472">Membrane</keyword>
<dbReference type="Pfam" id="PF02321">
    <property type="entry name" value="OEP"/>
    <property type="match status" value="2"/>
</dbReference>
<keyword evidence="12" id="KW-1185">Reference proteome</keyword>
<keyword evidence="3" id="KW-0813">Transport</keyword>
<comment type="subcellular location">
    <subcellularLocation>
        <location evidence="1">Cell outer membrane</location>
    </subcellularLocation>
</comment>
<evidence type="ECO:0000256" key="6">
    <source>
        <dbReference type="ARBA" id="ARBA00023136"/>
    </source>
</evidence>
<dbReference type="GO" id="GO:0009279">
    <property type="term" value="C:cell outer membrane"/>
    <property type="evidence" value="ECO:0007669"/>
    <property type="project" value="UniProtKB-SubCell"/>
</dbReference>
<dbReference type="AlphaFoldDB" id="A0A2R3Q875"/>
<comment type="similarity">
    <text evidence="2">Belongs to the outer membrane factor (OMF) (TC 1.B.17) family.</text>
</comment>
<accession>A0A2R3Q875</accession>
<protein>
    <submittedName>
        <fullName evidence="11">Transporter</fullName>
    </submittedName>
</protein>
<dbReference type="KEGG" id="mela:C6568_00970"/>
<gene>
    <name evidence="11" type="ORF">C6568_00970</name>
</gene>
<feature type="region of interest" description="Disordered" evidence="9">
    <location>
        <begin position="474"/>
        <end position="495"/>
    </location>
</feature>
<dbReference type="OrthoDB" id="9813458at2"/>
<dbReference type="PANTHER" id="PTHR30026">
    <property type="entry name" value="OUTER MEMBRANE PROTEIN TOLC"/>
    <property type="match status" value="1"/>
</dbReference>
<dbReference type="GO" id="GO:0015562">
    <property type="term" value="F:efflux transmembrane transporter activity"/>
    <property type="evidence" value="ECO:0007669"/>
    <property type="project" value="InterPro"/>
</dbReference>
<evidence type="ECO:0000256" key="4">
    <source>
        <dbReference type="ARBA" id="ARBA00022452"/>
    </source>
</evidence>
<evidence type="ECO:0000256" key="5">
    <source>
        <dbReference type="ARBA" id="ARBA00022692"/>
    </source>
</evidence>
<dbReference type="RefSeq" id="WP_106682471.1">
    <property type="nucleotide sequence ID" value="NZ_CP027667.1"/>
</dbReference>
<dbReference type="InterPro" id="IPR003423">
    <property type="entry name" value="OMP_efflux"/>
</dbReference>
<feature type="signal peptide" evidence="10">
    <location>
        <begin position="1"/>
        <end position="32"/>
    </location>
</feature>
<keyword evidence="7" id="KW-0998">Cell outer membrane</keyword>
<dbReference type="GO" id="GO:0015288">
    <property type="term" value="F:porin activity"/>
    <property type="evidence" value="ECO:0007669"/>
    <property type="project" value="TreeGrafter"/>
</dbReference>
<evidence type="ECO:0000256" key="7">
    <source>
        <dbReference type="ARBA" id="ARBA00023237"/>
    </source>
</evidence>
<dbReference type="Proteomes" id="UP000237925">
    <property type="component" value="Chromosome"/>
</dbReference>
<evidence type="ECO:0000256" key="2">
    <source>
        <dbReference type="ARBA" id="ARBA00007613"/>
    </source>
</evidence>
<dbReference type="EMBL" id="CP027667">
    <property type="protein sequence ID" value="AVO47988.1"/>
    <property type="molecule type" value="Genomic_DNA"/>
</dbReference>
<keyword evidence="4" id="KW-1134">Transmembrane beta strand</keyword>
<evidence type="ECO:0000313" key="11">
    <source>
        <dbReference type="EMBL" id="AVO47988.1"/>
    </source>
</evidence>
<name>A0A2R3Q875_9BURK</name>
<proteinExistence type="inferred from homology"/>
<feature type="coiled-coil region" evidence="8">
    <location>
        <begin position="168"/>
        <end position="195"/>
    </location>
</feature>
<evidence type="ECO:0000256" key="3">
    <source>
        <dbReference type="ARBA" id="ARBA00022448"/>
    </source>
</evidence>
<evidence type="ECO:0000313" key="12">
    <source>
        <dbReference type="Proteomes" id="UP000237925"/>
    </source>
</evidence>
<reference evidence="11 12" key="1">
    <citation type="submission" date="2018-03" db="EMBL/GenBank/DDBJ databases">
        <title>Genome sequencing of Melaminivora sp.</title>
        <authorList>
            <person name="Kim S.-J."/>
            <person name="Heo J."/>
            <person name="Ahn J.-H."/>
            <person name="Kwon S.-W."/>
        </authorList>
    </citation>
    <scope>NUCLEOTIDE SEQUENCE [LARGE SCALE GENOMIC DNA]</scope>
    <source>
        <strain evidence="11 12">SC2-9</strain>
    </source>
</reference>
<dbReference type="InterPro" id="IPR051906">
    <property type="entry name" value="TolC-like"/>
</dbReference>
<feature type="chain" id="PRO_5015341475" evidence="10">
    <location>
        <begin position="33"/>
        <end position="495"/>
    </location>
</feature>
<dbReference type="SUPFAM" id="SSF56954">
    <property type="entry name" value="Outer membrane efflux proteins (OEP)"/>
    <property type="match status" value="1"/>
</dbReference>
<keyword evidence="8" id="KW-0175">Coiled coil</keyword>